<organism evidence="2 3">
    <name type="scientific">Lacibacter luteus</name>
    <dbReference type="NCBI Taxonomy" id="2508719"/>
    <lineage>
        <taxon>Bacteria</taxon>
        <taxon>Pseudomonadati</taxon>
        <taxon>Bacteroidota</taxon>
        <taxon>Chitinophagia</taxon>
        <taxon>Chitinophagales</taxon>
        <taxon>Chitinophagaceae</taxon>
        <taxon>Lacibacter</taxon>
    </lineage>
</organism>
<dbReference type="Gene3D" id="3.30.450.40">
    <property type="match status" value="1"/>
</dbReference>
<dbReference type="InterPro" id="IPR029016">
    <property type="entry name" value="GAF-like_dom_sf"/>
</dbReference>
<dbReference type="OrthoDB" id="9811889at2"/>
<feature type="domain" description="GAF" evidence="1">
    <location>
        <begin position="26"/>
        <end position="169"/>
    </location>
</feature>
<dbReference type="Pfam" id="PF01590">
    <property type="entry name" value="GAF"/>
    <property type="match status" value="1"/>
</dbReference>
<sequence>MLIAQLPTDEELRLQDLFSYDILDSESEKEFNDLVELAGQICHCPMSMITFIERDRQWFKARLDPGPRETTRDEAFCAHAILQSDVMIVEDARLDERFHDNPNTLDPTSPVRFYAGAPIVSPTGYNLGTLCVIHNEPRKLTVEQERALEILSAQITRLLELRAKNKRIRNRAEQIIDLKDKTVNAVLADQDQQQQQIAEQLHEQIAQEAAACKLFIRMAEDSEEQRSDYLHTANTYLEQIINDLRKLSNKINPSVLLSIPVEDLLIDHVRKLNEEVSFELKLKVTGSSVALPVEKTVMLFRIFEKWVQVLKKRSAVQQVNIHLVLTDRIELAVEDDGEKKDFSVAEKEIVAAGIDARVRKAGGTIKLVTGISNGNILSIEIPV</sequence>
<dbReference type="SMART" id="SM00065">
    <property type="entry name" value="GAF"/>
    <property type="match status" value="1"/>
</dbReference>
<dbReference type="Gene3D" id="3.30.565.10">
    <property type="entry name" value="Histidine kinase-like ATPase, C-terminal domain"/>
    <property type="match status" value="1"/>
</dbReference>
<evidence type="ECO:0000259" key="1">
    <source>
        <dbReference type="SMART" id="SM00065"/>
    </source>
</evidence>
<dbReference type="RefSeq" id="WP_129129438.1">
    <property type="nucleotide sequence ID" value="NZ_SDHW01000001.1"/>
</dbReference>
<keyword evidence="3" id="KW-1185">Reference proteome</keyword>
<reference evidence="2 3" key="1">
    <citation type="submission" date="2019-01" db="EMBL/GenBank/DDBJ databases">
        <title>Lacibacter sp. strain TTM-7.</title>
        <authorList>
            <person name="Chen W.-M."/>
        </authorList>
    </citation>
    <scope>NUCLEOTIDE SEQUENCE [LARGE SCALE GENOMIC DNA]</scope>
    <source>
        <strain evidence="2 3">TTM-7</strain>
    </source>
</reference>
<proteinExistence type="predicted"/>
<evidence type="ECO:0000313" key="2">
    <source>
        <dbReference type="EMBL" id="RXK62066.1"/>
    </source>
</evidence>
<dbReference type="InterPro" id="IPR036890">
    <property type="entry name" value="HATPase_C_sf"/>
</dbReference>
<comment type="caution">
    <text evidence="2">The sequence shown here is derived from an EMBL/GenBank/DDBJ whole genome shotgun (WGS) entry which is preliminary data.</text>
</comment>
<dbReference type="PANTHER" id="PTHR43102">
    <property type="entry name" value="SLR1143 PROTEIN"/>
    <property type="match status" value="1"/>
</dbReference>
<dbReference type="InterPro" id="IPR003018">
    <property type="entry name" value="GAF"/>
</dbReference>
<dbReference type="AlphaFoldDB" id="A0A4Q1CM30"/>
<dbReference type="Proteomes" id="UP000290204">
    <property type="component" value="Unassembled WGS sequence"/>
</dbReference>
<dbReference type="PANTHER" id="PTHR43102:SF2">
    <property type="entry name" value="GAF DOMAIN-CONTAINING PROTEIN"/>
    <property type="match status" value="1"/>
</dbReference>
<name>A0A4Q1CM30_9BACT</name>
<protein>
    <submittedName>
        <fullName evidence="2">GAF domain-containing protein</fullName>
    </submittedName>
</protein>
<dbReference type="EMBL" id="SDHW01000001">
    <property type="protein sequence ID" value="RXK62066.1"/>
    <property type="molecule type" value="Genomic_DNA"/>
</dbReference>
<evidence type="ECO:0000313" key="3">
    <source>
        <dbReference type="Proteomes" id="UP000290204"/>
    </source>
</evidence>
<dbReference type="SUPFAM" id="SSF55781">
    <property type="entry name" value="GAF domain-like"/>
    <property type="match status" value="1"/>
</dbReference>
<gene>
    <name evidence="2" type="ORF">ESA94_03380</name>
</gene>
<accession>A0A4Q1CM30</accession>